<gene>
    <name evidence="20" type="primary">ptsI</name>
    <name evidence="20" type="ORF">SCFA_1680001</name>
</gene>
<evidence type="ECO:0000256" key="5">
    <source>
        <dbReference type="ARBA" id="ARBA00007837"/>
    </source>
</evidence>
<dbReference type="Gene3D" id="3.50.30.10">
    <property type="entry name" value="Phosphohistidine domain"/>
    <property type="match status" value="1"/>
</dbReference>
<dbReference type="PRINTS" id="PR01736">
    <property type="entry name" value="PHPHTRNFRASE"/>
</dbReference>
<dbReference type="GO" id="GO:0005737">
    <property type="term" value="C:cytoplasm"/>
    <property type="evidence" value="ECO:0007669"/>
    <property type="project" value="UniProtKB-SubCell"/>
</dbReference>
<dbReference type="InterPro" id="IPR006318">
    <property type="entry name" value="PTS_EI-like"/>
</dbReference>
<keyword evidence="8" id="KW-0813">Transport</keyword>
<keyword evidence="12" id="KW-0598">Phosphotransferase system</keyword>
<keyword evidence="14 20" id="KW-0418">Kinase</keyword>
<proteinExistence type="inferred from homology"/>
<evidence type="ECO:0000256" key="13">
    <source>
        <dbReference type="ARBA" id="ARBA00022723"/>
    </source>
</evidence>
<dbReference type="PROSITE" id="PS00742">
    <property type="entry name" value="PEP_ENZYMES_2"/>
    <property type="match status" value="1"/>
</dbReference>
<dbReference type="EC" id="2.7.3.9" evidence="6"/>
<dbReference type="InterPro" id="IPR015813">
    <property type="entry name" value="Pyrv/PenolPyrv_kinase-like_dom"/>
</dbReference>
<evidence type="ECO:0000259" key="18">
    <source>
        <dbReference type="Pfam" id="PF02896"/>
    </source>
</evidence>
<dbReference type="Gene3D" id="3.20.20.60">
    <property type="entry name" value="Phosphoenolpyruvate-binding domains"/>
    <property type="match status" value="1"/>
</dbReference>
<keyword evidence="9" id="KW-0963">Cytoplasm</keyword>
<evidence type="ECO:0000256" key="6">
    <source>
        <dbReference type="ARBA" id="ARBA00012232"/>
    </source>
</evidence>
<dbReference type="Pfam" id="PF05524">
    <property type="entry name" value="PEP-utilisers_N"/>
    <property type="match status" value="1"/>
</dbReference>
<keyword evidence="15" id="KW-0460">Magnesium</keyword>
<evidence type="ECO:0000256" key="15">
    <source>
        <dbReference type="ARBA" id="ARBA00022842"/>
    </source>
</evidence>
<evidence type="ECO:0000256" key="2">
    <source>
        <dbReference type="ARBA" id="ARBA00001946"/>
    </source>
</evidence>
<dbReference type="EMBL" id="CAADRN010000077">
    <property type="protein sequence ID" value="VFU12326.1"/>
    <property type="molecule type" value="Genomic_DNA"/>
</dbReference>
<comment type="cofactor">
    <cofactor evidence="2">
        <name>Mg(2+)</name>
        <dbReference type="ChEBI" id="CHEBI:18420"/>
    </cofactor>
</comment>
<dbReference type="NCBIfam" id="TIGR01417">
    <property type="entry name" value="PTS_I_fam"/>
    <property type="match status" value="1"/>
</dbReference>
<dbReference type="InterPro" id="IPR036618">
    <property type="entry name" value="PtsI_HPr-bd_sf"/>
</dbReference>
<evidence type="ECO:0000256" key="1">
    <source>
        <dbReference type="ARBA" id="ARBA00000683"/>
    </source>
</evidence>
<evidence type="ECO:0000256" key="4">
    <source>
        <dbReference type="ARBA" id="ARBA00004496"/>
    </source>
</evidence>
<evidence type="ECO:0000256" key="7">
    <source>
        <dbReference type="ARBA" id="ARBA00016544"/>
    </source>
</evidence>
<dbReference type="AlphaFoldDB" id="A0A485LWN2"/>
<dbReference type="SUPFAM" id="SSF52009">
    <property type="entry name" value="Phosphohistidine domain"/>
    <property type="match status" value="1"/>
</dbReference>
<feature type="domain" description="PEP-utilising enzyme mobile" evidence="17">
    <location>
        <begin position="75"/>
        <end position="149"/>
    </location>
</feature>
<keyword evidence="20" id="KW-0670">Pyruvate</keyword>
<dbReference type="GO" id="GO:0046872">
    <property type="term" value="F:metal ion binding"/>
    <property type="evidence" value="ECO:0007669"/>
    <property type="project" value="UniProtKB-KW"/>
</dbReference>
<dbReference type="Gene3D" id="1.10.274.10">
    <property type="entry name" value="PtsI, HPr-binding domain"/>
    <property type="match status" value="1"/>
</dbReference>
<dbReference type="GO" id="GO:0008965">
    <property type="term" value="F:phosphoenolpyruvate-protein phosphotransferase activity"/>
    <property type="evidence" value="ECO:0007669"/>
    <property type="project" value="UniProtKB-EC"/>
</dbReference>
<evidence type="ECO:0000259" key="19">
    <source>
        <dbReference type="Pfam" id="PF05524"/>
    </source>
</evidence>
<dbReference type="InterPro" id="IPR008279">
    <property type="entry name" value="PEP-util_enz_mobile_dom"/>
</dbReference>
<keyword evidence="10" id="KW-0762">Sugar transport</keyword>
<dbReference type="PANTHER" id="PTHR46244">
    <property type="entry name" value="PHOSPHOENOLPYRUVATE-PROTEIN PHOSPHOTRANSFERASE"/>
    <property type="match status" value="1"/>
</dbReference>
<comment type="similarity">
    <text evidence="5">Belongs to the PEP-utilizing enzyme family.</text>
</comment>
<evidence type="ECO:0000256" key="3">
    <source>
        <dbReference type="ARBA" id="ARBA00002728"/>
    </source>
</evidence>
<dbReference type="InterPro" id="IPR000121">
    <property type="entry name" value="PEP_util_C"/>
</dbReference>
<keyword evidence="11 20" id="KW-0808">Transferase</keyword>
<dbReference type="GO" id="GO:0016301">
    <property type="term" value="F:kinase activity"/>
    <property type="evidence" value="ECO:0007669"/>
    <property type="project" value="UniProtKB-KW"/>
</dbReference>
<dbReference type="SUPFAM" id="SSF47831">
    <property type="entry name" value="Enzyme I of the PEP:sugar phosphotransferase system HPr-binding (sub)domain"/>
    <property type="match status" value="1"/>
</dbReference>
<dbReference type="PANTHER" id="PTHR46244:SF3">
    <property type="entry name" value="PHOSPHOENOLPYRUVATE-PROTEIN PHOSPHOTRANSFERASE"/>
    <property type="match status" value="1"/>
</dbReference>
<dbReference type="InterPro" id="IPR008731">
    <property type="entry name" value="PTS_EIN"/>
</dbReference>
<comment type="subcellular location">
    <subcellularLocation>
        <location evidence="4">Cytoplasm</location>
    </subcellularLocation>
</comment>
<evidence type="ECO:0000256" key="8">
    <source>
        <dbReference type="ARBA" id="ARBA00022448"/>
    </source>
</evidence>
<dbReference type="InterPro" id="IPR036637">
    <property type="entry name" value="Phosphohistidine_dom_sf"/>
</dbReference>
<comment type="catalytic activity">
    <reaction evidence="1">
        <text>L-histidyl-[protein] + phosphoenolpyruvate = N(pros)-phospho-L-histidyl-[protein] + pyruvate</text>
        <dbReference type="Rhea" id="RHEA:23880"/>
        <dbReference type="Rhea" id="RHEA-COMP:9745"/>
        <dbReference type="Rhea" id="RHEA-COMP:9746"/>
        <dbReference type="ChEBI" id="CHEBI:15361"/>
        <dbReference type="ChEBI" id="CHEBI:29979"/>
        <dbReference type="ChEBI" id="CHEBI:58702"/>
        <dbReference type="ChEBI" id="CHEBI:64837"/>
        <dbReference type="EC" id="2.7.3.9"/>
    </reaction>
</comment>
<dbReference type="InterPro" id="IPR024692">
    <property type="entry name" value="PTS_EI"/>
</dbReference>
<evidence type="ECO:0000256" key="14">
    <source>
        <dbReference type="ARBA" id="ARBA00022777"/>
    </source>
</evidence>
<comment type="function">
    <text evidence="3">General (non sugar-specific) component of the phosphoenolpyruvate-dependent sugar phosphotransferase system (sugar PTS). This major carbohydrate active-transport system catalyzes the phosphorylation of incoming sugar substrates concomitantly with their translocation across the cell membrane. Enzyme I transfers the phosphoryl group from phosphoenolpyruvate (PEP) to the phosphoryl carrier protein (HPr).</text>
</comment>
<feature type="domain" description="PEP-utilising enzyme C-terminal" evidence="18">
    <location>
        <begin position="175"/>
        <end position="461"/>
    </location>
</feature>
<dbReference type="PIRSF" id="PIRSF000732">
    <property type="entry name" value="PTS_enzyme_I"/>
    <property type="match status" value="1"/>
</dbReference>
<evidence type="ECO:0000259" key="17">
    <source>
        <dbReference type="Pfam" id="PF00391"/>
    </source>
</evidence>
<evidence type="ECO:0000256" key="12">
    <source>
        <dbReference type="ARBA" id="ARBA00022683"/>
    </source>
</evidence>
<evidence type="ECO:0000256" key="16">
    <source>
        <dbReference type="ARBA" id="ARBA00033235"/>
    </source>
</evidence>
<feature type="domain" description="Phosphotransferase system enzyme I N-terminal" evidence="19">
    <location>
        <begin position="1"/>
        <end position="50"/>
    </location>
</feature>
<dbReference type="InterPro" id="IPR040442">
    <property type="entry name" value="Pyrv_kinase-like_dom_sf"/>
</dbReference>
<evidence type="ECO:0000256" key="9">
    <source>
        <dbReference type="ARBA" id="ARBA00022490"/>
    </source>
</evidence>
<evidence type="ECO:0000256" key="10">
    <source>
        <dbReference type="ARBA" id="ARBA00022597"/>
    </source>
</evidence>
<evidence type="ECO:0000313" key="20">
    <source>
        <dbReference type="EMBL" id="VFU12326.1"/>
    </source>
</evidence>
<dbReference type="Pfam" id="PF00391">
    <property type="entry name" value="PEP-utilizers"/>
    <property type="match status" value="1"/>
</dbReference>
<organism evidence="20">
    <name type="scientific">anaerobic digester metagenome</name>
    <dbReference type="NCBI Taxonomy" id="1263854"/>
    <lineage>
        <taxon>unclassified sequences</taxon>
        <taxon>metagenomes</taxon>
        <taxon>ecological metagenomes</taxon>
    </lineage>
</organism>
<dbReference type="Pfam" id="PF02896">
    <property type="entry name" value="PEP-utilizers_C"/>
    <property type="match status" value="1"/>
</dbReference>
<name>A0A485LWN2_9ZZZZ</name>
<reference evidence="20" key="1">
    <citation type="submission" date="2019-03" db="EMBL/GenBank/DDBJ databases">
        <authorList>
            <person name="Hao L."/>
        </authorList>
    </citation>
    <scope>NUCLEOTIDE SEQUENCE</scope>
</reference>
<dbReference type="InterPro" id="IPR023151">
    <property type="entry name" value="PEP_util_CS"/>
</dbReference>
<dbReference type="InterPro" id="IPR050499">
    <property type="entry name" value="PEP-utilizing_PTS_enzyme"/>
</dbReference>
<dbReference type="GO" id="GO:0009401">
    <property type="term" value="P:phosphoenolpyruvate-dependent sugar phosphotransferase system"/>
    <property type="evidence" value="ECO:0007669"/>
    <property type="project" value="UniProtKB-KW"/>
</dbReference>
<protein>
    <recommendedName>
        <fullName evidence="7">Phosphoenolpyruvate-protein phosphotransferase</fullName>
        <ecNumber evidence="6">2.7.3.9</ecNumber>
    </recommendedName>
    <alternativeName>
        <fullName evidence="16">Phosphotransferase system, enzyme I</fullName>
    </alternativeName>
</protein>
<dbReference type="SUPFAM" id="SSF51621">
    <property type="entry name" value="Phosphoenolpyruvate/pyruvate domain"/>
    <property type="match status" value="1"/>
</dbReference>
<sequence>MMLLDDPELIPPVREMIKNEKLSAAAALLQVIRKHESVFAGIEDEYIRARIADLHDIGAQILRLLKGCRRPKPCFEKPVIIFSHDLTPSETALFDPAMILAFVTEAGSRTSHTSIMARSLGIPAVVGAGEGILARVKTGDRVIVDGDEGLVILRPSPEILASYRERQEQEKKRRERLAAYRTRPALTRDGHRVVVAGNMGCRGDLERLLEHGAEGIGLFRTEFLYMEKERPPSEEEQLALYLEVVRKMNGRPVIIRTLDVGGDKEIPYLNLPPEQNPFLGYRAVRLYFERPEIYKPQLRAILRASCSGPLKIMFPMISSLEEVRRGRAIIEEIKKELIKEGHSFAESIEIGVMIEIPSAALIADALAEEVDFFSIGTNDLVQYALAVDRTNEKVDHLASHYHPAVLKLIDMTVKAAHARGIPVGVCGEAAADSLFIPFLVGVGIEELSVAAAAVLSTKEVVGECTKEEAARLAAQLLQLKSAVEVKQALTAFFQKKSDSK</sequence>
<evidence type="ECO:0000256" key="11">
    <source>
        <dbReference type="ARBA" id="ARBA00022679"/>
    </source>
</evidence>
<accession>A0A485LWN2</accession>
<keyword evidence="13" id="KW-0479">Metal-binding</keyword>